<evidence type="ECO:0000313" key="1">
    <source>
        <dbReference type="EMBL" id="RIH84658.1"/>
    </source>
</evidence>
<accession>A0A399EL03</accession>
<sequence length="46" mass="4689">MSGPIFALAAGLELPTGNVYTFLEGVFTFNGPGASFGLRGGVSVRL</sequence>
<keyword evidence="2" id="KW-1185">Reference proteome</keyword>
<organism evidence="1 2">
    <name type="scientific">Meiothermus luteus</name>
    <dbReference type="NCBI Taxonomy" id="2026184"/>
    <lineage>
        <taxon>Bacteria</taxon>
        <taxon>Thermotogati</taxon>
        <taxon>Deinococcota</taxon>
        <taxon>Deinococci</taxon>
        <taxon>Thermales</taxon>
        <taxon>Thermaceae</taxon>
        <taxon>Meiothermus</taxon>
    </lineage>
</organism>
<dbReference type="Proteomes" id="UP000265800">
    <property type="component" value="Unassembled WGS sequence"/>
</dbReference>
<dbReference type="AlphaFoldDB" id="A0A399EL03"/>
<evidence type="ECO:0000313" key="2">
    <source>
        <dbReference type="Proteomes" id="UP000265800"/>
    </source>
</evidence>
<comment type="caution">
    <text evidence="1">The sequence shown here is derived from an EMBL/GenBank/DDBJ whole genome shotgun (WGS) entry which is preliminary data.</text>
</comment>
<name>A0A399EL03_9DEIN</name>
<protein>
    <submittedName>
        <fullName evidence="1">Uncharacterized protein</fullName>
    </submittedName>
</protein>
<dbReference type="RefSeq" id="WP_220452071.1">
    <property type="nucleotide sequence ID" value="NZ_QWKZ01000057.1"/>
</dbReference>
<reference evidence="1 2" key="1">
    <citation type="submission" date="2018-08" db="EMBL/GenBank/DDBJ databases">
        <title>Meiothermus luteus KCTC 52599 genome sequencing project.</title>
        <authorList>
            <person name="Da Costa M.S."/>
            <person name="Albuquerque L."/>
            <person name="Raposo P."/>
            <person name="Froufe H.J.C."/>
            <person name="Barroso C.S."/>
            <person name="Egas C."/>
        </authorList>
    </citation>
    <scope>NUCLEOTIDE SEQUENCE [LARGE SCALE GENOMIC DNA]</scope>
    <source>
        <strain evidence="1 2">KCTC 52599</strain>
    </source>
</reference>
<dbReference type="EMBL" id="QWKZ01000057">
    <property type="protein sequence ID" value="RIH84658.1"/>
    <property type="molecule type" value="Genomic_DNA"/>
</dbReference>
<gene>
    <name evidence="1" type="ORF">Mlute_01822</name>
</gene>
<proteinExistence type="predicted"/>